<dbReference type="GO" id="GO:0016491">
    <property type="term" value="F:oxidoreductase activity"/>
    <property type="evidence" value="ECO:0007669"/>
    <property type="project" value="InterPro"/>
</dbReference>
<dbReference type="AlphaFoldDB" id="J2K7Y4"/>
<dbReference type="SMART" id="SM00829">
    <property type="entry name" value="PKS_ER"/>
    <property type="match status" value="1"/>
</dbReference>
<dbReference type="SUPFAM" id="SSF50129">
    <property type="entry name" value="GroES-like"/>
    <property type="match status" value="1"/>
</dbReference>
<dbReference type="PANTHER" id="PTHR44154">
    <property type="entry name" value="QUINONE OXIDOREDUCTASE"/>
    <property type="match status" value="1"/>
</dbReference>
<sequence>MSMSTAITFSEYGGPEVLALSQVAIPEPGPGQVRIRVRATAVNPIDVRIRAGAMQGVFPVAFPMVPGWDVAGVVDKAGEGATASVGDEVFGVASAGGYSQYALLDRPFAKPAEVAFETAAAMVTVGEAACRAIEHLGVQPGQTLLIHGAGGSVGTVAVQVAAARGITVIGTVAEQDTERVNALGARAVLYGEGWVERVKAAAPDGVDSVFDTSGAGVLADSVALVGDANKVITIADPSFAQHGVRFTGMDPADRFPEALPQLAALIAAGKLDVPVWHAYPLAEAARAHADIEARRNQGKVVLLP</sequence>
<dbReference type="InterPro" id="IPR036291">
    <property type="entry name" value="NAD(P)-bd_dom_sf"/>
</dbReference>
<gene>
    <name evidence="3" type="ORF">SU9_00705</name>
</gene>
<dbReference type="PATRIC" id="fig|1160718.3.peg.144"/>
<dbReference type="InterPro" id="IPR013154">
    <property type="entry name" value="ADH-like_N"/>
</dbReference>
<dbReference type="InterPro" id="IPR051603">
    <property type="entry name" value="Zinc-ADH_QOR/CCCR"/>
</dbReference>
<dbReference type="EMBL" id="AJGV01000005">
    <property type="protein sequence ID" value="EJJ08958.1"/>
    <property type="molecule type" value="Genomic_DNA"/>
</dbReference>
<dbReference type="InterPro" id="IPR020843">
    <property type="entry name" value="ER"/>
</dbReference>
<dbReference type="Pfam" id="PF08240">
    <property type="entry name" value="ADH_N"/>
    <property type="match status" value="1"/>
</dbReference>
<dbReference type="Gene3D" id="3.40.50.720">
    <property type="entry name" value="NAD(P)-binding Rossmann-like Domain"/>
    <property type="match status" value="1"/>
</dbReference>
<dbReference type="SUPFAM" id="SSF51735">
    <property type="entry name" value="NAD(P)-binding Rossmann-fold domains"/>
    <property type="match status" value="1"/>
</dbReference>
<evidence type="ECO:0000256" key="1">
    <source>
        <dbReference type="ARBA" id="ARBA00022857"/>
    </source>
</evidence>
<evidence type="ECO:0000313" key="3">
    <source>
        <dbReference type="EMBL" id="EJJ08958.1"/>
    </source>
</evidence>
<name>J2K7Y4_9ACTN</name>
<dbReference type="eggNOG" id="COG0604">
    <property type="taxonomic scope" value="Bacteria"/>
</dbReference>
<organism evidence="3">
    <name type="scientific">Streptomyces auratus AGR0001</name>
    <dbReference type="NCBI Taxonomy" id="1160718"/>
    <lineage>
        <taxon>Bacteria</taxon>
        <taxon>Bacillati</taxon>
        <taxon>Actinomycetota</taxon>
        <taxon>Actinomycetes</taxon>
        <taxon>Kitasatosporales</taxon>
        <taxon>Streptomycetaceae</taxon>
        <taxon>Streptomyces</taxon>
    </lineage>
</organism>
<keyword evidence="1" id="KW-0521">NADP</keyword>
<reference evidence="3" key="1">
    <citation type="journal article" date="2012" name="J. Bacteriol.">
        <title>Genome Sequence of Streptomyces auratus Strain AGR0001, a Phoslactomycin-Producing Actinomycete.</title>
        <authorList>
            <person name="Han X."/>
            <person name="Li M."/>
            <person name="Ding Z."/>
            <person name="Zhao J."/>
            <person name="Ji K."/>
            <person name="Wen M."/>
            <person name="Lu T."/>
        </authorList>
    </citation>
    <scope>NUCLEOTIDE SEQUENCE [LARGE SCALE GENOMIC DNA]</scope>
    <source>
        <strain evidence="3">AGR0001</strain>
    </source>
</reference>
<dbReference type="InterPro" id="IPR011032">
    <property type="entry name" value="GroES-like_sf"/>
</dbReference>
<dbReference type="STRING" id="1160718.SU9_00705"/>
<dbReference type="Pfam" id="PF13602">
    <property type="entry name" value="ADH_zinc_N_2"/>
    <property type="match status" value="1"/>
</dbReference>
<dbReference type="PANTHER" id="PTHR44154:SF1">
    <property type="entry name" value="QUINONE OXIDOREDUCTASE"/>
    <property type="match status" value="1"/>
</dbReference>
<dbReference type="HOGENOM" id="CLU_026673_3_3_11"/>
<comment type="caution">
    <text evidence="3">The sequence shown here is derived from an EMBL/GenBank/DDBJ whole genome shotgun (WGS) entry which is preliminary data.</text>
</comment>
<dbReference type="Gene3D" id="3.90.180.10">
    <property type="entry name" value="Medium-chain alcohol dehydrogenases, catalytic domain"/>
    <property type="match status" value="1"/>
</dbReference>
<accession>J2K7Y4</accession>
<evidence type="ECO:0000259" key="2">
    <source>
        <dbReference type="SMART" id="SM00829"/>
    </source>
</evidence>
<dbReference type="CDD" id="cd05289">
    <property type="entry name" value="MDR_like_2"/>
    <property type="match status" value="1"/>
</dbReference>
<proteinExistence type="predicted"/>
<protein>
    <submittedName>
        <fullName evidence="3">NADPH:quinone reductase</fullName>
    </submittedName>
</protein>
<feature type="domain" description="Enoyl reductase (ER)" evidence="2">
    <location>
        <begin position="13"/>
        <end position="302"/>
    </location>
</feature>